<keyword evidence="1" id="KW-0175">Coiled coil</keyword>
<evidence type="ECO:0000256" key="1">
    <source>
        <dbReference type="SAM" id="Coils"/>
    </source>
</evidence>
<reference evidence="3 4" key="1">
    <citation type="submission" date="2019-08" db="EMBL/GenBank/DDBJ databases">
        <title>Deep-cultivation of Planctomycetes and their phenomic and genomic characterization uncovers novel biology.</title>
        <authorList>
            <person name="Wiegand S."/>
            <person name="Jogler M."/>
            <person name="Boedeker C."/>
            <person name="Pinto D."/>
            <person name="Vollmers J."/>
            <person name="Rivas-Marin E."/>
            <person name="Kohn T."/>
            <person name="Peeters S.H."/>
            <person name="Heuer A."/>
            <person name="Rast P."/>
            <person name="Oberbeckmann S."/>
            <person name="Bunk B."/>
            <person name="Jeske O."/>
            <person name="Meyerdierks A."/>
            <person name="Storesund J.E."/>
            <person name="Kallscheuer N."/>
            <person name="Luecker S."/>
            <person name="Lage O.M."/>
            <person name="Pohl T."/>
            <person name="Merkel B.J."/>
            <person name="Hornburger P."/>
            <person name="Mueller R.-W."/>
            <person name="Bruemmer F."/>
            <person name="Labrenz M."/>
            <person name="Spormann A.M."/>
            <person name="Op den Camp H."/>
            <person name="Overmann J."/>
            <person name="Amann R."/>
            <person name="Jetten M.S.M."/>
            <person name="Mascher T."/>
            <person name="Medema M.H."/>
            <person name="Devos D.P."/>
            <person name="Kaster A.-K."/>
            <person name="Ovreas L."/>
            <person name="Rohde M."/>
            <person name="Galperin M.Y."/>
            <person name="Jogler C."/>
        </authorList>
    </citation>
    <scope>NUCLEOTIDE SEQUENCE [LARGE SCALE GENOMIC DNA]</scope>
    <source>
        <strain evidence="3 4">FC18</strain>
    </source>
</reference>
<feature type="coiled-coil region" evidence="1">
    <location>
        <begin position="93"/>
        <end position="120"/>
    </location>
</feature>
<sequence>MTEQFLSLKEAAQHTGKSHSSLRRFLEKITKADDHSDRGLIQPDVTEVARLHAENHPFSWRVSTVLLDREFAKQGSGESDTTKSTSQASETAYQLLSKTIEMLQTELAAKNKQIDEFLARQKETNILMLPKGQQQAGRNDEAVTVYTSSTEEEGSKPSQSNSDQDSTPDPQSKQKRESLWDKMRKPLFQR</sequence>
<evidence type="ECO:0000256" key="2">
    <source>
        <dbReference type="SAM" id="MobiDB-lite"/>
    </source>
</evidence>
<feature type="region of interest" description="Disordered" evidence="2">
    <location>
        <begin position="1"/>
        <end position="20"/>
    </location>
</feature>
<dbReference type="AlphaFoldDB" id="A0A5B9P652"/>
<name>A0A5B9P652_9BACT</name>
<feature type="compositionally biased region" description="Polar residues" evidence="2">
    <location>
        <begin position="156"/>
        <end position="171"/>
    </location>
</feature>
<feature type="compositionally biased region" description="Basic and acidic residues" evidence="2">
    <location>
        <begin position="172"/>
        <end position="184"/>
    </location>
</feature>
<gene>
    <name evidence="3" type="ORF">MFFC18_08510</name>
</gene>
<keyword evidence="4" id="KW-1185">Reference proteome</keyword>
<dbReference type="Proteomes" id="UP000322214">
    <property type="component" value="Chromosome"/>
</dbReference>
<feature type="region of interest" description="Disordered" evidence="2">
    <location>
        <begin position="129"/>
        <end position="190"/>
    </location>
</feature>
<evidence type="ECO:0000313" key="4">
    <source>
        <dbReference type="Proteomes" id="UP000322214"/>
    </source>
</evidence>
<organism evidence="3 4">
    <name type="scientific">Mariniblastus fucicola</name>
    <dbReference type="NCBI Taxonomy" id="980251"/>
    <lineage>
        <taxon>Bacteria</taxon>
        <taxon>Pseudomonadati</taxon>
        <taxon>Planctomycetota</taxon>
        <taxon>Planctomycetia</taxon>
        <taxon>Pirellulales</taxon>
        <taxon>Pirellulaceae</taxon>
        <taxon>Mariniblastus</taxon>
    </lineage>
</organism>
<accession>A0A5B9P652</accession>
<proteinExistence type="predicted"/>
<protein>
    <submittedName>
        <fullName evidence="3">Uncharacterized protein</fullName>
    </submittedName>
</protein>
<dbReference type="KEGG" id="mff:MFFC18_08510"/>
<dbReference type="STRING" id="980251.GCA_001642875_02849"/>
<dbReference type="EMBL" id="CP042912">
    <property type="protein sequence ID" value="QEG20999.1"/>
    <property type="molecule type" value="Genomic_DNA"/>
</dbReference>
<evidence type="ECO:0000313" key="3">
    <source>
        <dbReference type="EMBL" id="QEG20999.1"/>
    </source>
</evidence>